<reference evidence="1 2" key="1">
    <citation type="submission" date="2020-02" db="EMBL/GenBank/DDBJ databases">
        <title>Draft genome sequence of Lactococcus sp. Hs30E4-3.</title>
        <authorList>
            <person name="Noda S."/>
            <person name="Yuki M."/>
            <person name="Ohkuma M."/>
        </authorList>
    </citation>
    <scope>NUCLEOTIDE SEQUENCE [LARGE SCALE GENOMIC DNA]</scope>
    <source>
        <strain evidence="1 2">Hs30E4-3</strain>
    </source>
</reference>
<sequence length="57" mass="6890">MIYTNGKDSYLIYCYSDYRNTWKVENYPFDRTVRVLSERGKDNFIKNNKLKEVGNDN</sequence>
<comment type="caution">
    <text evidence="1">The sequence shown here is derived from an EMBL/GenBank/DDBJ whole genome shotgun (WGS) entry which is preliminary data.</text>
</comment>
<name>A0A6A0BDY5_9LACT</name>
<dbReference type="EMBL" id="BLLI01000052">
    <property type="protein sequence ID" value="GFH43016.1"/>
    <property type="molecule type" value="Genomic_DNA"/>
</dbReference>
<dbReference type="AlphaFoldDB" id="A0A6A0BDY5"/>
<organism evidence="1 2">
    <name type="scientific">Pseudolactococcus hodotermopsidis</name>
    <dbReference type="NCBI Taxonomy" id="2709157"/>
    <lineage>
        <taxon>Bacteria</taxon>
        <taxon>Bacillati</taxon>
        <taxon>Bacillota</taxon>
        <taxon>Bacilli</taxon>
        <taxon>Lactobacillales</taxon>
        <taxon>Streptococcaceae</taxon>
        <taxon>Pseudolactococcus</taxon>
    </lineage>
</organism>
<evidence type="ECO:0000313" key="2">
    <source>
        <dbReference type="Proteomes" id="UP000480303"/>
    </source>
</evidence>
<proteinExistence type="predicted"/>
<dbReference type="Proteomes" id="UP000480303">
    <property type="component" value="Unassembled WGS sequence"/>
</dbReference>
<gene>
    <name evidence="1" type="ORF">Hs30E_15670</name>
</gene>
<accession>A0A6A0BDY5</accession>
<protein>
    <submittedName>
        <fullName evidence="1">Uncharacterized protein</fullName>
    </submittedName>
</protein>
<evidence type="ECO:0000313" key="1">
    <source>
        <dbReference type="EMBL" id="GFH43016.1"/>
    </source>
</evidence>
<keyword evidence="2" id="KW-1185">Reference proteome</keyword>